<dbReference type="AlphaFoldDB" id="A0AAX4HRG1"/>
<keyword evidence="3" id="KW-1185">Reference proteome</keyword>
<proteinExistence type="predicted"/>
<protein>
    <submittedName>
        <fullName evidence="2">Uncharacterized protein</fullName>
    </submittedName>
</protein>
<dbReference type="Proteomes" id="UP001324634">
    <property type="component" value="Chromosome"/>
</dbReference>
<dbReference type="KEGG" id="psti:SOO65_04145"/>
<sequence>MKRIGRYCLNVVIVCYLCIIYFAGVPETNTLNYRMKQKMTSVAMVLGIWPSWSMFAPNPIKFDSKSYVEVTYKDGTIKEYDVEKKTTGILAPFRKARWMKYSQDNLRNPKQKGLLAPAIRHFVHKYDSKENPVVSVKINRKWSEVHPFSNKSIHSIYQTPRKEMNEILVTQKVER</sequence>
<keyword evidence="1" id="KW-1133">Transmembrane helix</keyword>
<evidence type="ECO:0000313" key="3">
    <source>
        <dbReference type="Proteomes" id="UP001324634"/>
    </source>
</evidence>
<evidence type="ECO:0000313" key="2">
    <source>
        <dbReference type="EMBL" id="WPU65929.1"/>
    </source>
</evidence>
<gene>
    <name evidence="2" type="ORF">SOO65_04145</name>
</gene>
<name>A0AAX4HRG1_9BACT</name>
<reference evidence="2 3" key="1">
    <citation type="submission" date="2023-11" db="EMBL/GenBank/DDBJ databases">
        <title>Peredibacter starrii A3.12.</title>
        <authorList>
            <person name="Mitchell R.J."/>
        </authorList>
    </citation>
    <scope>NUCLEOTIDE SEQUENCE [LARGE SCALE GENOMIC DNA]</scope>
    <source>
        <strain evidence="2 3">A3.12</strain>
    </source>
</reference>
<accession>A0AAX4HRG1</accession>
<dbReference type="RefSeq" id="WP_321397400.1">
    <property type="nucleotide sequence ID" value="NZ_CP139487.1"/>
</dbReference>
<feature type="transmembrane region" description="Helical" evidence="1">
    <location>
        <begin position="7"/>
        <end position="24"/>
    </location>
</feature>
<keyword evidence="1" id="KW-0812">Transmembrane</keyword>
<organism evidence="2 3">
    <name type="scientific">Peredibacter starrii</name>
    <dbReference type="NCBI Taxonomy" id="28202"/>
    <lineage>
        <taxon>Bacteria</taxon>
        <taxon>Pseudomonadati</taxon>
        <taxon>Bdellovibrionota</taxon>
        <taxon>Bacteriovoracia</taxon>
        <taxon>Bacteriovoracales</taxon>
        <taxon>Bacteriovoracaceae</taxon>
        <taxon>Peredibacter</taxon>
    </lineage>
</organism>
<evidence type="ECO:0000256" key="1">
    <source>
        <dbReference type="SAM" id="Phobius"/>
    </source>
</evidence>
<keyword evidence="1" id="KW-0472">Membrane</keyword>
<dbReference type="EMBL" id="CP139487">
    <property type="protein sequence ID" value="WPU65929.1"/>
    <property type="molecule type" value="Genomic_DNA"/>
</dbReference>